<dbReference type="Proteomes" id="UP000001555">
    <property type="component" value="Unassembled WGS sequence"/>
</dbReference>
<dbReference type="VEuPathDB" id="VectorBase:ISCW009486"/>
<name>B7PYX3_IXOSC</name>
<evidence type="ECO:0000313" key="2">
    <source>
        <dbReference type="EnsemblMetazoa" id="ISCW009486-PA"/>
    </source>
</evidence>
<keyword evidence="3" id="KW-1185">Reference proteome</keyword>
<evidence type="ECO:0000313" key="1">
    <source>
        <dbReference type="EMBL" id="EEC11795.1"/>
    </source>
</evidence>
<dbReference type="EMBL" id="DS822941">
    <property type="protein sequence ID" value="EEC11795.1"/>
    <property type="molecule type" value="Genomic_DNA"/>
</dbReference>
<dbReference type="VEuPathDB" id="VectorBase:ISCI009486"/>
<dbReference type="HOGENOM" id="CLU_1867356_0_0_1"/>
<dbReference type="EMBL" id="ABJB011097997">
    <property type="status" value="NOT_ANNOTATED_CDS"/>
    <property type="molecule type" value="Genomic_DNA"/>
</dbReference>
<sequence>MCAIDKIAAFGFNGYLFTNFYPIIDEIFERTFQNLTALDYLASYCLNGSHADEEFCQVDPSIEETTCGTPIEFQVPAPQPDESMALRKEDHHKTQMSGKLRFSQDVPYKEWQQDVPKLRLTKMFFCCCLFWRGVDEF</sequence>
<dbReference type="PaxDb" id="6945-B7PYX3"/>
<organism>
    <name type="scientific">Ixodes scapularis</name>
    <name type="common">Black-legged tick</name>
    <name type="synonym">Deer tick</name>
    <dbReference type="NCBI Taxonomy" id="6945"/>
    <lineage>
        <taxon>Eukaryota</taxon>
        <taxon>Metazoa</taxon>
        <taxon>Ecdysozoa</taxon>
        <taxon>Arthropoda</taxon>
        <taxon>Chelicerata</taxon>
        <taxon>Arachnida</taxon>
        <taxon>Acari</taxon>
        <taxon>Parasitiformes</taxon>
        <taxon>Ixodida</taxon>
        <taxon>Ixodoidea</taxon>
        <taxon>Ixodidae</taxon>
        <taxon>Ixodinae</taxon>
        <taxon>Ixodes</taxon>
    </lineage>
</organism>
<dbReference type="VEuPathDB" id="VectorBase:ISCP_001818"/>
<proteinExistence type="predicted"/>
<reference evidence="1 3" key="1">
    <citation type="submission" date="2008-03" db="EMBL/GenBank/DDBJ databases">
        <title>Annotation of Ixodes scapularis.</title>
        <authorList>
            <consortium name="Ixodes scapularis Genome Project Consortium"/>
            <person name="Caler E."/>
            <person name="Hannick L.I."/>
            <person name="Bidwell S."/>
            <person name="Joardar V."/>
            <person name="Thiagarajan M."/>
            <person name="Amedeo P."/>
            <person name="Galinsky K.J."/>
            <person name="Schobel S."/>
            <person name="Inman J."/>
            <person name="Hostetler J."/>
            <person name="Miller J."/>
            <person name="Hammond M."/>
            <person name="Megy K."/>
            <person name="Lawson D."/>
            <person name="Kodira C."/>
            <person name="Sutton G."/>
            <person name="Meyer J."/>
            <person name="Hill C.A."/>
            <person name="Birren B."/>
            <person name="Nene V."/>
            <person name="Collins F."/>
            <person name="Alarcon-Chaidez F."/>
            <person name="Wikel S."/>
            <person name="Strausberg R."/>
        </authorList>
    </citation>
    <scope>NUCLEOTIDE SEQUENCE [LARGE SCALE GENOMIC DNA]</scope>
    <source>
        <strain evidence="3">Wikel</strain>
        <strain evidence="1">Wikel colony</strain>
    </source>
</reference>
<protein>
    <submittedName>
        <fullName evidence="1 2">Uncharacterized protein</fullName>
    </submittedName>
</protein>
<dbReference type="InParanoid" id="B7PYX3"/>
<dbReference type="AlphaFoldDB" id="B7PYX3"/>
<reference evidence="2" key="2">
    <citation type="submission" date="2020-05" db="UniProtKB">
        <authorList>
            <consortium name="EnsemblMetazoa"/>
        </authorList>
    </citation>
    <scope>IDENTIFICATION</scope>
    <source>
        <strain evidence="2">wikel</strain>
    </source>
</reference>
<dbReference type="EnsemblMetazoa" id="ISCW009486-RA">
    <property type="protein sequence ID" value="ISCW009486-PA"/>
    <property type="gene ID" value="ISCW009486"/>
</dbReference>
<evidence type="ECO:0000313" key="3">
    <source>
        <dbReference type="Proteomes" id="UP000001555"/>
    </source>
</evidence>
<dbReference type="EMBL" id="ABJB010742655">
    <property type="status" value="NOT_ANNOTATED_CDS"/>
    <property type="molecule type" value="Genomic_DNA"/>
</dbReference>
<gene>
    <name evidence="1" type="ORF">IscW_ISCW009486</name>
</gene>
<accession>B7PYX3</accession>
<dbReference type="EMBL" id="ABJB010411868">
    <property type="status" value="NOT_ANNOTATED_CDS"/>
    <property type="molecule type" value="Genomic_DNA"/>
</dbReference>